<feature type="domain" description="PAS" evidence="6">
    <location>
        <begin position="1"/>
        <end position="37"/>
    </location>
</feature>
<evidence type="ECO:0000256" key="2">
    <source>
        <dbReference type="ARBA" id="ARBA00022606"/>
    </source>
</evidence>
<dbReference type="EMBL" id="LGRX02012820">
    <property type="protein sequence ID" value="KAK3266807.1"/>
    <property type="molecule type" value="Genomic_DNA"/>
</dbReference>
<keyword evidence="5" id="KW-0157">Chromophore</keyword>
<keyword evidence="1" id="KW-0600">Photoreceptor protein</keyword>
<dbReference type="CDD" id="cd00130">
    <property type="entry name" value="PAS"/>
    <property type="match status" value="1"/>
</dbReference>
<keyword evidence="9" id="KW-1185">Reference proteome</keyword>
<keyword evidence="4" id="KW-0288">FMN</keyword>
<dbReference type="PANTHER" id="PTHR47429:SF2">
    <property type="entry name" value="PROTEIN TWIN LOV 1"/>
    <property type="match status" value="1"/>
</dbReference>
<dbReference type="Gene3D" id="3.30.450.20">
    <property type="entry name" value="PAS domain"/>
    <property type="match status" value="2"/>
</dbReference>
<name>A0AAE0KZX4_9CHLO</name>
<dbReference type="PROSITE" id="PS50113">
    <property type="entry name" value="PAC"/>
    <property type="match status" value="1"/>
</dbReference>
<dbReference type="InterPro" id="IPR035965">
    <property type="entry name" value="PAS-like_dom_sf"/>
</dbReference>
<feature type="domain" description="PAC" evidence="7">
    <location>
        <begin position="216"/>
        <end position="270"/>
    </location>
</feature>
<dbReference type="InterPro" id="IPR000014">
    <property type="entry name" value="PAS"/>
</dbReference>
<dbReference type="GO" id="GO:0009637">
    <property type="term" value="P:response to blue light"/>
    <property type="evidence" value="ECO:0007669"/>
    <property type="project" value="UniProtKB-ARBA"/>
</dbReference>
<comment type="caution">
    <text evidence="8">The sequence shown here is derived from an EMBL/GenBank/DDBJ whole genome shotgun (WGS) entry which is preliminary data.</text>
</comment>
<evidence type="ECO:0000259" key="6">
    <source>
        <dbReference type="PROSITE" id="PS50112"/>
    </source>
</evidence>
<keyword evidence="2" id="KW-0716">Sensory transduction</keyword>
<evidence type="ECO:0000259" key="7">
    <source>
        <dbReference type="PROSITE" id="PS50113"/>
    </source>
</evidence>
<evidence type="ECO:0000256" key="5">
    <source>
        <dbReference type="ARBA" id="ARBA00022991"/>
    </source>
</evidence>
<dbReference type="Proteomes" id="UP001190700">
    <property type="component" value="Unassembled WGS sequence"/>
</dbReference>
<dbReference type="SMART" id="SM00086">
    <property type="entry name" value="PAC"/>
    <property type="match status" value="2"/>
</dbReference>
<dbReference type="PANTHER" id="PTHR47429">
    <property type="entry name" value="PROTEIN TWIN LOV 1"/>
    <property type="match status" value="1"/>
</dbReference>
<dbReference type="AlphaFoldDB" id="A0AAE0KZX4"/>
<reference evidence="8 9" key="1">
    <citation type="journal article" date="2015" name="Genome Biol. Evol.">
        <title>Comparative Genomics of a Bacterivorous Green Alga Reveals Evolutionary Causalities and Consequences of Phago-Mixotrophic Mode of Nutrition.</title>
        <authorList>
            <person name="Burns J.A."/>
            <person name="Paasch A."/>
            <person name="Narechania A."/>
            <person name="Kim E."/>
        </authorList>
    </citation>
    <scope>NUCLEOTIDE SEQUENCE [LARGE SCALE GENOMIC DNA]</scope>
    <source>
        <strain evidence="8 9">PLY_AMNH</strain>
    </source>
</reference>
<evidence type="ECO:0000313" key="9">
    <source>
        <dbReference type="Proteomes" id="UP001190700"/>
    </source>
</evidence>
<protein>
    <recommendedName>
        <fullName evidence="10">LOV domain-containing protein</fullName>
    </recommendedName>
</protein>
<dbReference type="SUPFAM" id="SSF55785">
    <property type="entry name" value="PYP-like sensor domain (PAS domain)"/>
    <property type="match status" value="2"/>
</dbReference>
<dbReference type="PROSITE" id="PS50112">
    <property type="entry name" value="PAS"/>
    <property type="match status" value="2"/>
</dbReference>
<keyword evidence="1" id="KW-0675">Receptor</keyword>
<dbReference type="GO" id="GO:0005634">
    <property type="term" value="C:nucleus"/>
    <property type="evidence" value="ECO:0007669"/>
    <property type="project" value="TreeGrafter"/>
</dbReference>
<dbReference type="NCBIfam" id="TIGR00229">
    <property type="entry name" value="sensory_box"/>
    <property type="match status" value="1"/>
</dbReference>
<organism evidence="8 9">
    <name type="scientific">Cymbomonas tetramitiformis</name>
    <dbReference type="NCBI Taxonomy" id="36881"/>
    <lineage>
        <taxon>Eukaryota</taxon>
        <taxon>Viridiplantae</taxon>
        <taxon>Chlorophyta</taxon>
        <taxon>Pyramimonadophyceae</taxon>
        <taxon>Pyramimonadales</taxon>
        <taxon>Pyramimonadaceae</taxon>
        <taxon>Cymbomonas</taxon>
    </lineage>
</organism>
<dbReference type="InterPro" id="IPR000700">
    <property type="entry name" value="PAS-assoc_C"/>
</dbReference>
<gene>
    <name evidence="8" type="ORF">CYMTET_24598</name>
</gene>
<evidence type="ECO:0000256" key="4">
    <source>
        <dbReference type="ARBA" id="ARBA00022643"/>
    </source>
</evidence>
<dbReference type="GO" id="GO:0009881">
    <property type="term" value="F:photoreceptor activity"/>
    <property type="evidence" value="ECO:0007669"/>
    <property type="project" value="UniProtKB-KW"/>
</dbReference>
<evidence type="ECO:0000256" key="1">
    <source>
        <dbReference type="ARBA" id="ARBA00022543"/>
    </source>
</evidence>
<dbReference type="Pfam" id="PF13426">
    <property type="entry name" value="PAS_9"/>
    <property type="match status" value="2"/>
</dbReference>
<sequence>MSGYSPEEVLGKNCRFLQGPATEKNKIMEIRDAIREEREVTVRLLNYRKDRSTFHNCFHLAPVRASNSAHVTHYVGVQMEVKSDELEQIESEEQLARQQCSTVVEAPGPSKAEVLAVSAALSSQRMPSTGAPDSNPPVTSSVESNLLRALNRVAQSFVLSDPVAPDNPIVHVSQAFLDMTGYSADEVLGRNCRFLQGPNTDPAARAQLAEAVREKKACSTRLLNYKKDGTPFWNCILICPVRNAHGEVAFFAGVQQEMKDTAANGVKVDQDAAALVPPSMPPANKLADSHQKAAVGQIRVAVRGLATGGLTKTSSNELPAAHGAAVA</sequence>
<proteinExistence type="predicted"/>
<dbReference type="InterPro" id="IPR001610">
    <property type="entry name" value="PAC"/>
</dbReference>
<accession>A0AAE0KZX4</accession>
<evidence type="ECO:0008006" key="10">
    <source>
        <dbReference type="Google" id="ProtNLM"/>
    </source>
</evidence>
<evidence type="ECO:0000313" key="8">
    <source>
        <dbReference type="EMBL" id="KAK3266807.1"/>
    </source>
</evidence>
<keyword evidence="3" id="KW-0285">Flavoprotein</keyword>
<evidence type="ECO:0000256" key="3">
    <source>
        <dbReference type="ARBA" id="ARBA00022630"/>
    </source>
</evidence>
<feature type="domain" description="PAS" evidence="6">
    <location>
        <begin position="142"/>
        <end position="215"/>
    </location>
</feature>